<keyword evidence="2" id="KW-1185">Reference proteome</keyword>
<evidence type="ECO:0000313" key="2">
    <source>
        <dbReference type="Proteomes" id="UP000013827"/>
    </source>
</evidence>
<evidence type="ECO:0008006" key="3">
    <source>
        <dbReference type="Google" id="ProtNLM"/>
    </source>
</evidence>
<proteinExistence type="predicted"/>
<dbReference type="RefSeq" id="XP_005764731.1">
    <property type="nucleotide sequence ID" value="XM_005764674.1"/>
</dbReference>
<dbReference type="InterPro" id="IPR027417">
    <property type="entry name" value="P-loop_NTPase"/>
</dbReference>
<dbReference type="eggNOG" id="KOG2878">
    <property type="taxonomic scope" value="Eukaryota"/>
</dbReference>
<name>A0A0D3I5N4_EMIH1</name>
<dbReference type="AlphaFoldDB" id="A0A0D3I5N4"/>
<dbReference type="EnsemblProtists" id="EOD12302">
    <property type="protein sequence ID" value="EOD12302"/>
    <property type="gene ID" value="EMIHUDRAFT_247483"/>
</dbReference>
<dbReference type="STRING" id="2903.R1BRF5"/>
<dbReference type="GeneID" id="17252672"/>
<dbReference type="KEGG" id="ehx:EMIHUDRAFT_219082"/>
<dbReference type="KEGG" id="ehx:EMIHUDRAFT_247483"/>
<dbReference type="EnsemblProtists" id="EOD06569">
    <property type="protein sequence ID" value="EOD06569"/>
    <property type="gene ID" value="EMIHUDRAFT_219082"/>
</dbReference>
<dbReference type="Gene3D" id="3.40.50.300">
    <property type="entry name" value="P-loop containing nucleotide triphosphate hydrolases"/>
    <property type="match status" value="1"/>
</dbReference>
<dbReference type="PaxDb" id="2903-EOD06569"/>
<reference evidence="2" key="1">
    <citation type="journal article" date="2013" name="Nature">
        <title>Pan genome of the phytoplankton Emiliania underpins its global distribution.</title>
        <authorList>
            <person name="Read B.A."/>
            <person name="Kegel J."/>
            <person name="Klute M.J."/>
            <person name="Kuo A."/>
            <person name="Lefebvre S.C."/>
            <person name="Maumus F."/>
            <person name="Mayer C."/>
            <person name="Miller J."/>
            <person name="Monier A."/>
            <person name="Salamov A."/>
            <person name="Young J."/>
            <person name="Aguilar M."/>
            <person name="Claverie J.M."/>
            <person name="Frickenhaus S."/>
            <person name="Gonzalez K."/>
            <person name="Herman E.K."/>
            <person name="Lin Y.C."/>
            <person name="Napier J."/>
            <person name="Ogata H."/>
            <person name="Sarno A.F."/>
            <person name="Shmutz J."/>
            <person name="Schroeder D."/>
            <person name="de Vargas C."/>
            <person name="Verret F."/>
            <person name="von Dassow P."/>
            <person name="Valentin K."/>
            <person name="Van de Peer Y."/>
            <person name="Wheeler G."/>
            <person name="Dacks J.B."/>
            <person name="Delwiche C.F."/>
            <person name="Dyhrman S.T."/>
            <person name="Glockner G."/>
            <person name="John U."/>
            <person name="Richards T."/>
            <person name="Worden A.Z."/>
            <person name="Zhang X."/>
            <person name="Grigoriev I.V."/>
            <person name="Allen A.E."/>
            <person name="Bidle K."/>
            <person name="Borodovsky M."/>
            <person name="Bowler C."/>
            <person name="Brownlee C."/>
            <person name="Cock J.M."/>
            <person name="Elias M."/>
            <person name="Gladyshev V.N."/>
            <person name="Groth M."/>
            <person name="Guda C."/>
            <person name="Hadaegh A."/>
            <person name="Iglesias-Rodriguez M.D."/>
            <person name="Jenkins J."/>
            <person name="Jones B.M."/>
            <person name="Lawson T."/>
            <person name="Leese F."/>
            <person name="Lindquist E."/>
            <person name="Lobanov A."/>
            <person name="Lomsadze A."/>
            <person name="Malik S.B."/>
            <person name="Marsh M.E."/>
            <person name="Mackinder L."/>
            <person name="Mock T."/>
            <person name="Mueller-Roeber B."/>
            <person name="Pagarete A."/>
            <person name="Parker M."/>
            <person name="Probert I."/>
            <person name="Quesneville H."/>
            <person name="Raines C."/>
            <person name="Rensing S.A."/>
            <person name="Riano-Pachon D.M."/>
            <person name="Richier S."/>
            <person name="Rokitta S."/>
            <person name="Shiraiwa Y."/>
            <person name="Soanes D.M."/>
            <person name="van der Giezen M."/>
            <person name="Wahlund T.M."/>
            <person name="Williams B."/>
            <person name="Wilson W."/>
            <person name="Wolfe G."/>
            <person name="Wurch L.L."/>
        </authorList>
    </citation>
    <scope>NUCLEOTIDE SEQUENCE</scope>
</reference>
<dbReference type="HOGENOM" id="CLU_1328518_0_0_1"/>
<protein>
    <recommendedName>
        <fullName evidence="3">Deoxynucleoside kinase domain-containing protein</fullName>
    </recommendedName>
</protein>
<accession>A0A0D3I5N4</accession>
<evidence type="ECO:0000313" key="1">
    <source>
        <dbReference type="EnsemblProtists" id="EOD06569"/>
    </source>
</evidence>
<reference evidence="1" key="2">
    <citation type="submission" date="2024-10" db="UniProtKB">
        <authorList>
            <consortium name="EnsemblProtists"/>
        </authorList>
    </citation>
    <scope>IDENTIFICATION</scope>
</reference>
<dbReference type="SUPFAM" id="SSF52540">
    <property type="entry name" value="P-loop containing nucleoside triphosphate hydrolases"/>
    <property type="match status" value="1"/>
</dbReference>
<dbReference type="Proteomes" id="UP000013827">
    <property type="component" value="Unassembled WGS sequence"/>
</dbReference>
<dbReference type="GeneID" id="17258452"/>
<dbReference type="RefSeq" id="XP_005758998.1">
    <property type="nucleotide sequence ID" value="XM_005758941.1"/>
</dbReference>
<organism evidence="1 2">
    <name type="scientific">Emiliania huxleyi (strain CCMP1516)</name>
    <dbReference type="NCBI Taxonomy" id="280463"/>
    <lineage>
        <taxon>Eukaryota</taxon>
        <taxon>Haptista</taxon>
        <taxon>Haptophyta</taxon>
        <taxon>Prymnesiophyceae</taxon>
        <taxon>Isochrysidales</taxon>
        <taxon>Noelaerhabdaceae</taxon>
        <taxon>Emiliania</taxon>
    </lineage>
</organism>
<sequence>MRASACLSYAQRGPLFSRLQPAAPTGRAVGIGISAPQGCGKTTLVDTLVGRFAADGLAWHVQRDPVDVLLFEGWMAGFAPAGDAARLAGLDPDLALVDSFLRGYAEWHDKMDAWAVIGIDDLSHVCAWRTQAEQAMAAAGRPGTPEGMDDAAVADFVSRYLPAYRAYLPALYTAAQAGGVGGKPTLLARVDGSRRVVPTAELGAPSG</sequence>